<dbReference type="Gene3D" id="3.40.850.10">
    <property type="entry name" value="Kinesin motor domain"/>
    <property type="match status" value="1"/>
</dbReference>
<evidence type="ECO:0000256" key="3">
    <source>
        <dbReference type="ARBA" id="ARBA00023054"/>
    </source>
</evidence>
<feature type="region of interest" description="Disordered" evidence="7">
    <location>
        <begin position="676"/>
        <end position="699"/>
    </location>
</feature>
<dbReference type="Gene3D" id="1.10.287.1490">
    <property type="match status" value="1"/>
</dbReference>
<name>A0AAV5GJN4_9BASI</name>
<evidence type="ECO:0000313" key="9">
    <source>
        <dbReference type="EMBL" id="GJN89577.1"/>
    </source>
</evidence>
<feature type="region of interest" description="Disordered" evidence="7">
    <location>
        <begin position="1184"/>
        <end position="1319"/>
    </location>
</feature>
<dbReference type="EMBL" id="BQKY01000005">
    <property type="protein sequence ID" value="GJN89577.1"/>
    <property type="molecule type" value="Genomic_DNA"/>
</dbReference>
<keyword evidence="1 5" id="KW-0547">Nucleotide-binding</keyword>
<feature type="compositionally biased region" description="Low complexity" evidence="7">
    <location>
        <begin position="16"/>
        <end position="63"/>
    </location>
</feature>
<keyword evidence="3 6" id="KW-0175">Coiled coil</keyword>
<feature type="compositionally biased region" description="Low complexity" evidence="7">
    <location>
        <begin position="118"/>
        <end position="137"/>
    </location>
</feature>
<feature type="compositionally biased region" description="Low complexity" evidence="7">
    <location>
        <begin position="79"/>
        <end position="104"/>
    </location>
</feature>
<feature type="region of interest" description="Disordered" evidence="7">
    <location>
        <begin position="584"/>
        <end position="604"/>
    </location>
</feature>
<accession>A0AAV5GJN4</accession>
<reference evidence="9 10" key="1">
    <citation type="submission" date="2021-12" db="EMBL/GenBank/DDBJ databases">
        <title>High titer production of polyol ester of fatty acids by Rhodotorula paludigena BS15 towards product separation-free biomass refinery.</title>
        <authorList>
            <person name="Mano J."/>
            <person name="Ono H."/>
            <person name="Tanaka T."/>
            <person name="Naito K."/>
            <person name="Sushida H."/>
            <person name="Ike M."/>
            <person name="Tokuyasu K."/>
            <person name="Kitaoka M."/>
        </authorList>
    </citation>
    <scope>NUCLEOTIDE SEQUENCE [LARGE SCALE GENOMIC DNA]</scope>
    <source>
        <strain evidence="9 10">BS15</strain>
    </source>
</reference>
<feature type="compositionally biased region" description="Polar residues" evidence="7">
    <location>
        <begin position="1184"/>
        <end position="1203"/>
    </location>
</feature>
<comment type="caution">
    <text evidence="9">The sequence shown here is derived from an EMBL/GenBank/DDBJ whole genome shotgun (WGS) entry which is preliminary data.</text>
</comment>
<dbReference type="InterPro" id="IPR001752">
    <property type="entry name" value="Kinesin_motor_dom"/>
</dbReference>
<feature type="compositionally biased region" description="Low complexity" evidence="7">
    <location>
        <begin position="1213"/>
        <end position="1228"/>
    </location>
</feature>
<protein>
    <recommendedName>
        <fullName evidence="8">Kinesin motor domain-containing protein</fullName>
    </recommendedName>
</protein>
<dbReference type="GO" id="GO:0003777">
    <property type="term" value="F:microtubule motor activity"/>
    <property type="evidence" value="ECO:0007669"/>
    <property type="project" value="InterPro"/>
</dbReference>
<feature type="region of interest" description="Disordered" evidence="7">
    <location>
        <begin position="1122"/>
        <end position="1143"/>
    </location>
</feature>
<sequence>MATTTSTPRKPLQATRPVSRASSRPSSPTKPSSLNTTSSRPASRASTAASAATSSRALSSAEAGPSSPTKRLSSSLGCRSTPSSSRIRTSTASTASAAVRPTSSIASLRSSVAGAGPSARTSTASTIVSSTSFADSLAEADDETDDAAADASDADLPRRRAGFGPSTPMRADGPLREADGHDSLLEGSSADEGDETEMDDDEDKSGQKQNVVVCLRVRPPKSTATPSAPIYSLSSSTATLSLTSSHPTLLKRFGSSTHVPKALSDEYEYRFDLLHEHPSPTLELYDRKIKPVVKAALAGFNGTVFAYGQTASGKTHTMTGSPLEPGIIPLSIDELFLAIRAQRSRRSYSLRVSFLEIYNEQLRDLLASPAGAGAGAGARGPEIVEGGAVKNLEERAVALPDEVLEVLREGEARRRVGATDWNERSSRSHCVFTVTIESMSKKDGSARTSKLNLIDLAGSESATGQEDRRKEGSFINRSLLTLGTVIGKLSDPSTASSHIPYRDSKLTRLLQPALSGNSRVAVVCTVSPDAEQATETLSTLKFAKRAKMVVTKAERGVLVTDAILLTQYSAKIAALQQQIASLESGLPTSSPTSPSSPSSSALLASERDSAISRLSAAEAAALAAQDALSAKDDELARLRDLLDQTRRMVLNGPELERSARRVSGAGAGELEEVLSPSRSRSLRLGLGTPGGGGGAGARGGMRTVSEMSALGRGTPSRLAGRASIGGRLAEEDEFREKEANLNNQLAAAQSELDSLRHTTAELDSLRADLASARDAAASAQQEATQASEASAARQQRVEELEREVARLTTEVAALTSERDSLRRELEQSRARLEEAQQSGDERVSALQARVDAAEEAHSTAQVALEDAEARQLKSNAAAKERDSRLKHLEADIAALEQRLAAKDADAAVLSGSQGETISSLEREVASVQAELASVVAAREAAITAAQDEAGSARTERDLALKAVEAVEQRLREVEELAALQAQQHAAAEDQTQREKDAAVRALEAEQQRLEVELRAKIDKVEQLQRAVDHYERLEAQRQTYEKNTRAGTDLLKSRLAELTSRKSTPVTPLARSVSGASHASQISSAAGGAASTAPSAAETHVELQIRNDELASRVHELEKQVESAGEASELEVASAQRESTELRSALDLQQRQLDETEARAEDWKQKYLAAQRLLDQLLAAQNGTASASSSDTENRRPSSTFSAGASDAAKTRASSLSRRAPLSSSQSPTRPSMHSPQPSWSSTAAPSSPWSKTAPPPLPYSPHQRDKERARKARRETIARDLAKLKEGKVVGEKREGWDSPSGSPVKSSFGGGVGKWSS</sequence>
<feature type="compositionally biased region" description="Polar residues" evidence="7">
    <location>
        <begin position="66"/>
        <end position="78"/>
    </location>
</feature>
<gene>
    <name evidence="9" type="ORF">Rhopal_002564-T1</name>
</gene>
<feature type="region of interest" description="Disordered" evidence="7">
    <location>
        <begin position="1059"/>
        <end position="1079"/>
    </location>
</feature>
<keyword evidence="2 5" id="KW-0067">ATP-binding</keyword>
<dbReference type="PROSITE" id="PS50067">
    <property type="entry name" value="KINESIN_MOTOR_2"/>
    <property type="match status" value="1"/>
</dbReference>
<dbReference type="PANTHER" id="PTHR47968:SF75">
    <property type="entry name" value="CENTROMERE-ASSOCIATED PROTEIN E"/>
    <property type="match status" value="1"/>
</dbReference>
<feature type="region of interest" description="Disordered" evidence="7">
    <location>
        <begin position="1"/>
        <end position="210"/>
    </location>
</feature>
<dbReference type="GO" id="GO:0007018">
    <property type="term" value="P:microtubule-based movement"/>
    <property type="evidence" value="ECO:0007669"/>
    <property type="project" value="InterPro"/>
</dbReference>
<evidence type="ECO:0000256" key="4">
    <source>
        <dbReference type="ARBA" id="ARBA00023175"/>
    </source>
</evidence>
<comment type="similarity">
    <text evidence="5">Belongs to the TRAFAC class myosin-kinesin ATPase superfamily. Kinesin family.</text>
</comment>
<evidence type="ECO:0000256" key="7">
    <source>
        <dbReference type="SAM" id="MobiDB-lite"/>
    </source>
</evidence>
<feature type="compositionally biased region" description="Basic and acidic residues" evidence="7">
    <location>
        <begin position="1263"/>
        <end position="1298"/>
    </location>
</feature>
<feature type="compositionally biased region" description="Low complexity" evidence="7">
    <location>
        <begin position="1235"/>
        <end position="1253"/>
    </location>
</feature>
<feature type="domain" description="Kinesin motor" evidence="8">
    <location>
        <begin position="210"/>
        <end position="549"/>
    </location>
</feature>
<feature type="compositionally biased region" description="Gly residues" evidence="7">
    <location>
        <begin position="1310"/>
        <end position="1319"/>
    </location>
</feature>
<evidence type="ECO:0000313" key="10">
    <source>
        <dbReference type="Proteomes" id="UP001342314"/>
    </source>
</evidence>
<dbReference type="GO" id="GO:0008017">
    <property type="term" value="F:microtubule binding"/>
    <property type="evidence" value="ECO:0007669"/>
    <property type="project" value="InterPro"/>
</dbReference>
<feature type="compositionally biased region" description="Acidic residues" evidence="7">
    <location>
        <begin position="189"/>
        <end position="203"/>
    </location>
</feature>
<feature type="compositionally biased region" description="Gly residues" evidence="7">
    <location>
        <begin position="687"/>
        <end position="699"/>
    </location>
</feature>
<keyword evidence="4 5" id="KW-0505">Motor protein</keyword>
<dbReference type="SMART" id="SM00129">
    <property type="entry name" value="KISc"/>
    <property type="match status" value="1"/>
</dbReference>
<dbReference type="GO" id="GO:0005524">
    <property type="term" value="F:ATP binding"/>
    <property type="evidence" value="ECO:0007669"/>
    <property type="project" value="UniProtKB-UniRule"/>
</dbReference>
<dbReference type="PRINTS" id="PR00380">
    <property type="entry name" value="KINESINHEAVY"/>
</dbReference>
<feature type="compositionally biased region" description="Acidic residues" evidence="7">
    <location>
        <begin position="138"/>
        <end position="148"/>
    </location>
</feature>
<evidence type="ECO:0000256" key="5">
    <source>
        <dbReference type="PROSITE-ProRule" id="PRU00283"/>
    </source>
</evidence>
<feature type="compositionally biased region" description="Basic and acidic residues" evidence="7">
    <location>
        <begin position="173"/>
        <end position="184"/>
    </location>
</feature>
<dbReference type="InterPro" id="IPR027417">
    <property type="entry name" value="P-loop_NTPase"/>
</dbReference>
<keyword evidence="10" id="KW-1185">Reference proteome</keyword>
<evidence type="ECO:0000256" key="2">
    <source>
        <dbReference type="ARBA" id="ARBA00022840"/>
    </source>
</evidence>
<organism evidence="9 10">
    <name type="scientific">Rhodotorula paludigena</name>
    <dbReference type="NCBI Taxonomy" id="86838"/>
    <lineage>
        <taxon>Eukaryota</taxon>
        <taxon>Fungi</taxon>
        <taxon>Dikarya</taxon>
        <taxon>Basidiomycota</taxon>
        <taxon>Pucciniomycotina</taxon>
        <taxon>Microbotryomycetes</taxon>
        <taxon>Sporidiobolales</taxon>
        <taxon>Sporidiobolaceae</taxon>
        <taxon>Rhodotorula</taxon>
    </lineage>
</organism>
<dbReference type="Proteomes" id="UP001342314">
    <property type="component" value="Unassembled WGS sequence"/>
</dbReference>
<feature type="coiled-coil region" evidence="6">
    <location>
        <begin position="731"/>
        <end position="1043"/>
    </location>
</feature>
<evidence type="ECO:0000259" key="8">
    <source>
        <dbReference type="PROSITE" id="PS50067"/>
    </source>
</evidence>
<dbReference type="InterPro" id="IPR019821">
    <property type="entry name" value="Kinesin_motor_CS"/>
</dbReference>
<dbReference type="InterPro" id="IPR027640">
    <property type="entry name" value="Kinesin-like_fam"/>
</dbReference>
<dbReference type="PROSITE" id="PS00411">
    <property type="entry name" value="KINESIN_MOTOR_1"/>
    <property type="match status" value="1"/>
</dbReference>
<dbReference type="SUPFAM" id="SSF52540">
    <property type="entry name" value="P-loop containing nucleoside triphosphate hydrolases"/>
    <property type="match status" value="1"/>
</dbReference>
<proteinExistence type="inferred from homology"/>
<evidence type="ECO:0000256" key="6">
    <source>
        <dbReference type="SAM" id="Coils"/>
    </source>
</evidence>
<feature type="binding site" evidence="5">
    <location>
        <begin position="308"/>
        <end position="315"/>
    </location>
    <ligand>
        <name>ATP</name>
        <dbReference type="ChEBI" id="CHEBI:30616"/>
    </ligand>
</feature>
<evidence type="ECO:0000256" key="1">
    <source>
        <dbReference type="ARBA" id="ARBA00022741"/>
    </source>
</evidence>
<dbReference type="InterPro" id="IPR036961">
    <property type="entry name" value="Kinesin_motor_dom_sf"/>
</dbReference>
<feature type="compositionally biased region" description="Low complexity" evidence="7">
    <location>
        <begin position="676"/>
        <end position="686"/>
    </location>
</feature>
<dbReference type="PANTHER" id="PTHR47968">
    <property type="entry name" value="CENTROMERE PROTEIN E"/>
    <property type="match status" value="1"/>
</dbReference>
<dbReference type="Pfam" id="PF00225">
    <property type="entry name" value="Kinesin"/>
    <property type="match status" value="1"/>
</dbReference>